<reference evidence="1" key="1">
    <citation type="submission" date="2011-01" db="EMBL/GenBank/DDBJ databases">
        <authorList>
            <person name="Muzny D."/>
            <person name="Qin X."/>
            <person name="Buhay C."/>
            <person name="Dugan-Rocha S."/>
            <person name="Ding Y."/>
            <person name="Chen G."/>
            <person name="Hawes A."/>
            <person name="Holder M."/>
            <person name="Jhangiani S."/>
            <person name="Johnson A."/>
            <person name="Khan Z."/>
            <person name="Li Z."/>
            <person name="Liu W."/>
            <person name="Liu X."/>
            <person name="Perez L."/>
            <person name="Shen H."/>
            <person name="Wang Q."/>
            <person name="Watt J."/>
            <person name="Xi L."/>
            <person name="Xin Y."/>
            <person name="Zhou J."/>
            <person name="Deng J."/>
            <person name="Jiang H."/>
            <person name="Liu Y."/>
            <person name="Qu J."/>
            <person name="Song X.-Z."/>
            <person name="Zhang L."/>
            <person name="Villasana D."/>
            <person name="Johnson A."/>
            <person name="Liu J."/>
            <person name="Liyanage D."/>
            <person name="Lorensuhewa L."/>
            <person name="Robinson T."/>
            <person name="Song A."/>
            <person name="Song B.-B."/>
            <person name="Dinh H."/>
            <person name="Thornton R."/>
            <person name="Coyle M."/>
            <person name="Francisco L."/>
            <person name="Jackson L."/>
            <person name="Javaid M."/>
            <person name="Korchina V."/>
            <person name="Kovar C."/>
            <person name="Mata R."/>
            <person name="Mathew T."/>
            <person name="Ngo R."/>
            <person name="Nguyen L."/>
            <person name="Nguyen N."/>
            <person name="Okwuonu G."/>
            <person name="Ongeri F."/>
            <person name="Pham C."/>
            <person name="Simmons D."/>
            <person name="Wilczek-Boney K."/>
            <person name="Hale W."/>
            <person name="Jakkamsetti A."/>
            <person name="Pham P."/>
            <person name="Ruth R."/>
            <person name="San Lucas F."/>
            <person name="Warren J."/>
            <person name="Zhang J."/>
            <person name="Zhao Z."/>
            <person name="Zhou C."/>
            <person name="Zhu D."/>
            <person name="Lee S."/>
            <person name="Bess C."/>
            <person name="Blankenburg K."/>
            <person name="Forbes L."/>
            <person name="Fu Q."/>
            <person name="Gubbala S."/>
            <person name="Hirani K."/>
            <person name="Jayaseelan J.C."/>
            <person name="Lara F."/>
            <person name="Munidasa M."/>
            <person name="Palculict T."/>
            <person name="Patil S."/>
            <person name="Pu L.-L."/>
            <person name="Saada N."/>
            <person name="Tang L."/>
            <person name="Weissenberger G."/>
            <person name="Zhu Y."/>
            <person name="Hemphill L."/>
            <person name="Shang Y."/>
            <person name="Youmans B."/>
            <person name="Ayvaz T."/>
            <person name="Ross M."/>
            <person name="Santibanez J."/>
            <person name="Aqrawi P."/>
            <person name="Gross S."/>
            <person name="Joshi V."/>
            <person name="Fowler G."/>
            <person name="Nazareth L."/>
            <person name="Reid J."/>
            <person name="Worley K."/>
            <person name="Petrosino J."/>
            <person name="Highlander S."/>
            <person name="Gibbs R."/>
        </authorList>
    </citation>
    <scope>NUCLEOTIDE SEQUENCE [LARGE SCALE GENOMIC DNA]</scope>
    <source>
        <strain evidence="1">ATCC 33707</strain>
    </source>
</reference>
<protein>
    <submittedName>
        <fullName evidence="1">Uncharacterized protein</fullName>
    </submittedName>
</protein>
<accession>E9SX21</accession>
<name>E9SX21_RHOHA</name>
<dbReference type="EMBL" id="ADNW02000004">
    <property type="protein sequence ID" value="EGD25701.1"/>
    <property type="molecule type" value="Genomic_DNA"/>
</dbReference>
<evidence type="ECO:0000313" key="2">
    <source>
        <dbReference type="Proteomes" id="UP000004245"/>
    </source>
</evidence>
<dbReference type="RefSeq" id="WP_005517631.1">
    <property type="nucleotide sequence ID" value="NZ_CM001149.1"/>
</dbReference>
<dbReference type="HOGENOM" id="CLU_3257042_0_0_11"/>
<sequence>MGSLVDIIRIPVMSIDALGTGFLNSFRNLIDFGSAALFGSAE</sequence>
<proteinExistence type="predicted"/>
<organism evidence="1 2">
    <name type="scientific">Prescottella equi ATCC 33707</name>
    <dbReference type="NCBI Taxonomy" id="525370"/>
    <lineage>
        <taxon>Bacteria</taxon>
        <taxon>Bacillati</taxon>
        <taxon>Actinomycetota</taxon>
        <taxon>Actinomycetes</taxon>
        <taxon>Mycobacteriales</taxon>
        <taxon>Nocardiaceae</taxon>
        <taxon>Prescottella</taxon>
    </lineage>
</organism>
<gene>
    <name evidence="1" type="ORF">HMPREF0724_10671</name>
</gene>
<keyword evidence="2" id="KW-1185">Reference proteome</keyword>
<evidence type="ECO:0000313" key="1">
    <source>
        <dbReference type="EMBL" id="EGD25701.1"/>
    </source>
</evidence>
<comment type="caution">
    <text evidence="1">The sequence shown here is derived from an EMBL/GenBank/DDBJ whole genome shotgun (WGS) entry which is preliminary data.</text>
</comment>
<dbReference type="Proteomes" id="UP000004245">
    <property type="component" value="Unassembled WGS sequence"/>
</dbReference>
<dbReference type="AlphaFoldDB" id="E9SX21"/>